<reference evidence="8 9" key="1">
    <citation type="submission" date="2012-12" db="EMBL/GenBank/DDBJ databases">
        <title>Genome assembly of Fulvivirga imtechensis AK7.</title>
        <authorList>
            <person name="Nupur N."/>
            <person name="Khatri I."/>
            <person name="Kumar R."/>
            <person name="Subramanian S."/>
            <person name="Pinnaka A."/>
        </authorList>
    </citation>
    <scope>NUCLEOTIDE SEQUENCE [LARGE SCALE GENOMIC DNA]</scope>
    <source>
        <strain evidence="8 9">AK7</strain>
    </source>
</reference>
<evidence type="ECO:0000256" key="4">
    <source>
        <dbReference type="ARBA" id="ARBA00023125"/>
    </source>
</evidence>
<comment type="caution">
    <text evidence="8">The sequence shown here is derived from an EMBL/GenBank/DDBJ whole genome shotgun (WGS) entry which is preliminary data.</text>
</comment>
<dbReference type="PANTHER" id="PTHR43133">
    <property type="entry name" value="RNA POLYMERASE ECF-TYPE SIGMA FACTO"/>
    <property type="match status" value="1"/>
</dbReference>
<protein>
    <submittedName>
        <fullName evidence="8">DNA-directed RNA polymerase specialized sigma subunit</fullName>
    </submittedName>
</protein>
<keyword evidence="8" id="KW-0240">DNA-directed RNA polymerase</keyword>
<dbReference type="NCBIfam" id="TIGR02937">
    <property type="entry name" value="sigma70-ECF"/>
    <property type="match status" value="1"/>
</dbReference>
<sequence length="179" mass="21702">MTDELLMIAVKHGELEKASELFDRYHKRLYNFFVKITFDRELGHDLTQNVFLRMIRYRGTYKEDKQFKAWIYQLARNIYADHFRRNKMMYSDYTGVEDLKNKIAAVDEVMVQDEKEKLLYISLFKLAPEQREILILTRFQQMKYEEVAQILDCSVANVKVKVHRAIKQLREKYFELEKI</sequence>
<dbReference type="GO" id="GO:0016987">
    <property type="term" value="F:sigma factor activity"/>
    <property type="evidence" value="ECO:0007669"/>
    <property type="project" value="UniProtKB-KW"/>
</dbReference>
<keyword evidence="3" id="KW-0731">Sigma factor</keyword>
<proteinExistence type="inferred from homology"/>
<dbReference type="STRING" id="1237149.C900_05477"/>
<dbReference type="InterPro" id="IPR014284">
    <property type="entry name" value="RNA_pol_sigma-70_dom"/>
</dbReference>
<keyword evidence="4" id="KW-0238">DNA-binding</keyword>
<dbReference type="InterPro" id="IPR036388">
    <property type="entry name" value="WH-like_DNA-bd_sf"/>
</dbReference>
<evidence type="ECO:0000259" key="6">
    <source>
        <dbReference type="Pfam" id="PF04542"/>
    </source>
</evidence>
<evidence type="ECO:0000313" key="9">
    <source>
        <dbReference type="Proteomes" id="UP000011135"/>
    </source>
</evidence>
<dbReference type="InterPro" id="IPR013324">
    <property type="entry name" value="RNA_pol_sigma_r3/r4-like"/>
</dbReference>
<dbReference type="InterPro" id="IPR039425">
    <property type="entry name" value="RNA_pol_sigma-70-like"/>
</dbReference>
<evidence type="ECO:0000256" key="5">
    <source>
        <dbReference type="ARBA" id="ARBA00023163"/>
    </source>
</evidence>
<dbReference type="GO" id="GO:0003677">
    <property type="term" value="F:DNA binding"/>
    <property type="evidence" value="ECO:0007669"/>
    <property type="project" value="UniProtKB-KW"/>
</dbReference>
<accession>L8JLF6</accession>
<feature type="domain" description="RNA polymerase sigma factor 70 region 4 type 2" evidence="7">
    <location>
        <begin position="125"/>
        <end position="169"/>
    </location>
</feature>
<dbReference type="Pfam" id="PF04542">
    <property type="entry name" value="Sigma70_r2"/>
    <property type="match status" value="1"/>
</dbReference>
<evidence type="ECO:0000313" key="8">
    <source>
        <dbReference type="EMBL" id="ELR69088.1"/>
    </source>
</evidence>
<dbReference type="AlphaFoldDB" id="L8JLF6"/>
<evidence type="ECO:0000256" key="1">
    <source>
        <dbReference type="ARBA" id="ARBA00010641"/>
    </source>
</evidence>
<dbReference type="eggNOG" id="COG1595">
    <property type="taxonomic scope" value="Bacteria"/>
</dbReference>
<dbReference type="GO" id="GO:0006352">
    <property type="term" value="P:DNA-templated transcription initiation"/>
    <property type="evidence" value="ECO:0007669"/>
    <property type="project" value="InterPro"/>
</dbReference>
<dbReference type="InterPro" id="IPR013249">
    <property type="entry name" value="RNA_pol_sigma70_r4_t2"/>
</dbReference>
<evidence type="ECO:0000256" key="3">
    <source>
        <dbReference type="ARBA" id="ARBA00023082"/>
    </source>
</evidence>
<dbReference type="GO" id="GO:0000428">
    <property type="term" value="C:DNA-directed RNA polymerase complex"/>
    <property type="evidence" value="ECO:0007669"/>
    <property type="project" value="UniProtKB-KW"/>
</dbReference>
<dbReference type="Pfam" id="PF08281">
    <property type="entry name" value="Sigma70_r4_2"/>
    <property type="match status" value="1"/>
</dbReference>
<keyword evidence="5" id="KW-0804">Transcription</keyword>
<comment type="similarity">
    <text evidence="1">Belongs to the sigma-70 factor family. ECF subfamily.</text>
</comment>
<dbReference type="Gene3D" id="1.10.10.10">
    <property type="entry name" value="Winged helix-like DNA-binding domain superfamily/Winged helix DNA-binding domain"/>
    <property type="match status" value="1"/>
</dbReference>
<dbReference type="InterPro" id="IPR013325">
    <property type="entry name" value="RNA_pol_sigma_r2"/>
</dbReference>
<dbReference type="OrthoDB" id="9798255at2"/>
<dbReference type="SUPFAM" id="SSF88946">
    <property type="entry name" value="Sigma2 domain of RNA polymerase sigma factors"/>
    <property type="match status" value="1"/>
</dbReference>
<dbReference type="CDD" id="cd06171">
    <property type="entry name" value="Sigma70_r4"/>
    <property type="match status" value="1"/>
</dbReference>
<dbReference type="Proteomes" id="UP000011135">
    <property type="component" value="Unassembled WGS sequence"/>
</dbReference>
<evidence type="ECO:0000259" key="7">
    <source>
        <dbReference type="Pfam" id="PF08281"/>
    </source>
</evidence>
<organism evidence="8 9">
    <name type="scientific">Fulvivirga imtechensis AK7</name>
    <dbReference type="NCBI Taxonomy" id="1237149"/>
    <lineage>
        <taxon>Bacteria</taxon>
        <taxon>Pseudomonadati</taxon>
        <taxon>Bacteroidota</taxon>
        <taxon>Cytophagia</taxon>
        <taxon>Cytophagales</taxon>
        <taxon>Fulvivirgaceae</taxon>
        <taxon>Fulvivirga</taxon>
    </lineage>
</organism>
<dbReference type="RefSeq" id="WP_009582571.1">
    <property type="nucleotide sequence ID" value="NZ_AMZN01000084.1"/>
</dbReference>
<dbReference type="EMBL" id="AMZN01000084">
    <property type="protein sequence ID" value="ELR69088.1"/>
    <property type="molecule type" value="Genomic_DNA"/>
</dbReference>
<gene>
    <name evidence="8" type="ORF">C900_05477</name>
</gene>
<dbReference type="SUPFAM" id="SSF88659">
    <property type="entry name" value="Sigma3 and sigma4 domains of RNA polymerase sigma factors"/>
    <property type="match status" value="1"/>
</dbReference>
<dbReference type="PANTHER" id="PTHR43133:SF8">
    <property type="entry name" value="RNA POLYMERASE SIGMA FACTOR HI_1459-RELATED"/>
    <property type="match status" value="1"/>
</dbReference>
<dbReference type="InterPro" id="IPR007627">
    <property type="entry name" value="RNA_pol_sigma70_r2"/>
</dbReference>
<feature type="domain" description="RNA polymerase sigma-70 region 2" evidence="6">
    <location>
        <begin position="21"/>
        <end position="87"/>
    </location>
</feature>
<dbReference type="Gene3D" id="1.10.1740.10">
    <property type="match status" value="1"/>
</dbReference>
<evidence type="ECO:0000256" key="2">
    <source>
        <dbReference type="ARBA" id="ARBA00023015"/>
    </source>
</evidence>
<name>L8JLF6_9BACT</name>
<keyword evidence="2" id="KW-0805">Transcription regulation</keyword>
<keyword evidence="9" id="KW-1185">Reference proteome</keyword>